<accession>A0A1B0ZU12</accession>
<dbReference type="Proteomes" id="UP000092565">
    <property type="component" value="Chromosome"/>
</dbReference>
<evidence type="ECO:0000313" key="4">
    <source>
        <dbReference type="Proteomes" id="UP001218364"/>
    </source>
</evidence>
<dbReference type="RefSeq" id="WP_065272410.1">
    <property type="nucleotide sequence ID" value="NZ_CP015124.1"/>
</dbReference>
<dbReference type="Pfam" id="PF11164">
    <property type="entry name" value="DUF2948"/>
    <property type="match status" value="1"/>
</dbReference>
<keyword evidence="3" id="KW-1185">Reference proteome</keyword>
<proteinExistence type="predicted"/>
<protein>
    <submittedName>
        <fullName evidence="2">DUF2948 family protein</fullName>
    </submittedName>
</protein>
<evidence type="ECO:0000313" key="3">
    <source>
        <dbReference type="Proteomes" id="UP000092565"/>
    </source>
</evidence>
<dbReference type="PATRIC" id="fig|60890.4.peg.2651"/>
<reference evidence="1 3" key="1">
    <citation type="submission" date="2016-04" db="EMBL/GenBank/DDBJ databases">
        <authorList>
            <person name="Evans L.H."/>
            <person name="Alamgir A."/>
            <person name="Owens N."/>
            <person name="Weber N.D."/>
            <person name="Virtaneva K."/>
            <person name="Barbian K."/>
            <person name="Babar A."/>
            <person name="Rosenke K."/>
        </authorList>
    </citation>
    <scope>NUCLEOTIDE SEQUENCE [LARGE SCALE GENOMIC DNA]</scope>
    <source>
        <strain evidence="1 3">JL2886</strain>
    </source>
</reference>
<sequence>MADATFEEGREAPLNLGAQEEEDLKVISALVQDSVFPVTEMRWQASRHRFALLINRFRWEDRAAAEKRARAYERVQSLLVVDNVLGVASQGVDRSDKDLVLSLLSLSFEPGDDGAGHLVLTLAGDGAIRLSVEAIDVSLRDVTRPYTAPSGKAPDHGDD</sequence>
<evidence type="ECO:0000313" key="2">
    <source>
        <dbReference type="EMBL" id="MDE4165082.1"/>
    </source>
</evidence>
<dbReference type="InterPro" id="IPR021335">
    <property type="entry name" value="DUF2948"/>
</dbReference>
<name>A0A1B0ZU12_9RHOB</name>
<gene>
    <name evidence="1" type="ORF">JL2886_02723</name>
    <name evidence="2" type="ORF">PXK24_05225</name>
</gene>
<dbReference type="OrthoDB" id="9806367at2"/>
<organism evidence="1 3">
    <name type="scientific">Phaeobacter gallaeciensis</name>
    <dbReference type="NCBI Taxonomy" id="60890"/>
    <lineage>
        <taxon>Bacteria</taxon>
        <taxon>Pseudomonadati</taxon>
        <taxon>Pseudomonadota</taxon>
        <taxon>Alphaproteobacteria</taxon>
        <taxon>Rhodobacterales</taxon>
        <taxon>Roseobacteraceae</taxon>
        <taxon>Phaeobacter</taxon>
    </lineage>
</organism>
<dbReference type="EMBL" id="CP015124">
    <property type="protein sequence ID" value="ANP37610.1"/>
    <property type="molecule type" value="Genomic_DNA"/>
</dbReference>
<dbReference type="AlphaFoldDB" id="A0A1B0ZU12"/>
<evidence type="ECO:0000313" key="1">
    <source>
        <dbReference type="EMBL" id="ANP37610.1"/>
    </source>
</evidence>
<dbReference type="EMBL" id="JARCJK010000002">
    <property type="protein sequence ID" value="MDE4165082.1"/>
    <property type="molecule type" value="Genomic_DNA"/>
</dbReference>
<reference evidence="2 4" key="2">
    <citation type="submission" date="2023-02" db="EMBL/GenBank/DDBJ databases">
        <title>Population genomics of bacteria associated with diatom.</title>
        <authorList>
            <person name="Xie J."/>
            <person name="Wang H."/>
        </authorList>
    </citation>
    <scope>NUCLEOTIDE SEQUENCE [LARGE SCALE GENOMIC DNA]</scope>
    <source>
        <strain evidence="2 4">PT47_8</strain>
    </source>
</reference>
<dbReference type="Proteomes" id="UP001218364">
    <property type="component" value="Unassembled WGS sequence"/>
</dbReference>